<gene>
    <name evidence="2" type="ordered locus">KKY_2370</name>
</gene>
<dbReference type="CDD" id="cd03205">
    <property type="entry name" value="GST_C_6"/>
    <property type="match status" value="1"/>
</dbReference>
<keyword evidence="2" id="KW-0808">Transferase</keyword>
<dbReference type="InterPro" id="IPR036282">
    <property type="entry name" value="Glutathione-S-Trfase_C_sf"/>
</dbReference>
<evidence type="ECO:0000313" key="2">
    <source>
        <dbReference type="EMBL" id="AEQ52379.1"/>
    </source>
</evidence>
<name>G4R8D5_PELHB</name>
<proteinExistence type="predicted"/>
<dbReference type="EMBL" id="CP003075">
    <property type="protein sequence ID" value="AEQ52379.1"/>
    <property type="molecule type" value="Genomic_DNA"/>
</dbReference>
<dbReference type="Proteomes" id="UP000008850">
    <property type="component" value="Chromosome"/>
</dbReference>
<sequence length="190" mass="20999">MVLHLLGLADRYDLVMASTVDEADTLRDQNPLGKIPCLILPDGPILFDSRTIVEYLCDQVSGQTLFPTEPLELALMRTDVVLADGVADAALLMVYEGRFRGPEQRSDIWLAHQRGKILRALNHFATNPPVLDPHLSAAAVSLSCALGYLDWRNPVDWRPEFPTLVAWLDTFEARHPDLAAMRPTASQGAA</sequence>
<protein>
    <submittedName>
        <fullName evidence="2">Glutathione S-transferase family protein</fullName>
    </submittedName>
</protein>
<dbReference type="STRING" id="1082931.KKY_2370"/>
<keyword evidence="3" id="KW-1185">Reference proteome</keyword>
<dbReference type="Pfam" id="PF13410">
    <property type="entry name" value="GST_C_2"/>
    <property type="match status" value="1"/>
</dbReference>
<dbReference type="Pfam" id="PF13409">
    <property type="entry name" value="GST_N_2"/>
    <property type="match status" value="1"/>
</dbReference>
<dbReference type="InterPro" id="IPR004045">
    <property type="entry name" value="Glutathione_S-Trfase_N"/>
</dbReference>
<dbReference type="Gene3D" id="1.20.1050.10">
    <property type="match status" value="1"/>
</dbReference>
<dbReference type="PROSITE" id="PS50404">
    <property type="entry name" value="GST_NTER"/>
    <property type="match status" value="1"/>
</dbReference>
<dbReference type="SUPFAM" id="SSF52833">
    <property type="entry name" value="Thioredoxin-like"/>
    <property type="match status" value="1"/>
</dbReference>
<accession>G4R8D5</accession>
<dbReference type="PATRIC" id="fig|1082931.4.peg.2338"/>
<dbReference type="InterPro" id="IPR036249">
    <property type="entry name" value="Thioredoxin-like_sf"/>
</dbReference>
<dbReference type="eggNOG" id="COG0625">
    <property type="taxonomic scope" value="Bacteria"/>
</dbReference>
<dbReference type="AlphaFoldDB" id="G4R8D5"/>
<feature type="domain" description="GST N-terminal" evidence="1">
    <location>
        <begin position="1"/>
        <end position="64"/>
    </location>
</feature>
<evidence type="ECO:0000259" key="1">
    <source>
        <dbReference type="PROSITE" id="PS50404"/>
    </source>
</evidence>
<dbReference type="GO" id="GO:0016740">
    <property type="term" value="F:transferase activity"/>
    <property type="evidence" value="ECO:0007669"/>
    <property type="project" value="UniProtKB-KW"/>
</dbReference>
<reference evidence="2 3" key="1">
    <citation type="journal article" date="2012" name="J. Bacteriol.">
        <title>Complete genome sequence of Pelagibacterium halotolerans B2T.</title>
        <authorList>
            <person name="Huo Y.Y."/>
            <person name="Cheng H."/>
            <person name="Han X.F."/>
            <person name="Jiang X.W."/>
            <person name="Sun C."/>
            <person name="Zhang X.Q."/>
            <person name="Zhu X.F."/>
            <person name="Liu Y.F."/>
            <person name="Li P.F."/>
            <person name="Ni P.X."/>
            <person name="Wu M."/>
        </authorList>
    </citation>
    <scope>NUCLEOTIDE SEQUENCE [LARGE SCALE GENOMIC DNA]</scope>
    <source>
        <strain evidence="3">DSM 22347 / JCM 15775 / CGMCC 1.7692 / B2</strain>
    </source>
</reference>
<evidence type="ECO:0000313" key="3">
    <source>
        <dbReference type="Proteomes" id="UP000008850"/>
    </source>
</evidence>
<dbReference type="HOGENOM" id="CLU_011226_12_2_5"/>
<dbReference type="Gene3D" id="3.40.30.10">
    <property type="entry name" value="Glutaredoxin"/>
    <property type="match status" value="1"/>
</dbReference>
<dbReference type="KEGG" id="phl:KKY_2370"/>
<dbReference type="SUPFAM" id="SSF47616">
    <property type="entry name" value="GST C-terminal domain-like"/>
    <property type="match status" value="1"/>
</dbReference>
<organism evidence="2 3">
    <name type="scientific">Pelagibacterium halotolerans (strain DSM 22347 / JCM 15775 / CGMCC 1.7692 / B2)</name>
    <dbReference type="NCBI Taxonomy" id="1082931"/>
    <lineage>
        <taxon>Bacteria</taxon>
        <taxon>Pseudomonadati</taxon>
        <taxon>Pseudomonadota</taxon>
        <taxon>Alphaproteobacteria</taxon>
        <taxon>Hyphomicrobiales</taxon>
        <taxon>Devosiaceae</taxon>
        <taxon>Pelagibacterium</taxon>
    </lineage>
</organism>